<accession>A0ABQ8U1B8</accession>
<dbReference type="Proteomes" id="UP001148838">
    <property type="component" value="Unassembled WGS sequence"/>
</dbReference>
<dbReference type="EMBL" id="JAJSOF020000001">
    <property type="protein sequence ID" value="KAJ4451200.1"/>
    <property type="molecule type" value="Genomic_DNA"/>
</dbReference>
<evidence type="ECO:0000313" key="2">
    <source>
        <dbReference type="Proteomes" id="UP001148838"/>
    </source>
</evidence>
<name>A0ABQ8U1B8_PERAM</name>
<gene>
    <name evidence="1" type="ORF">ANN_02660</name>
</gene>
<proteinExistence type="predicted"/>
<comment type="caution">
    <text evidence="1">The sequence shown here is derived from an EMBL/GenBank/DDBJ whole genome shotgun (WGS) entry which is preliminary data.</text>
</comment>
<keyword evidence="2" id="KW-1185">Reference proteome</keyword>
<sequence>MSPGSNNESYPEFAHIVLRENPGKNLNQVTCPNRESNPDHLASRSDALAVTPQEKTPQKSTTFSTEQLTAFVQAPLTSCDVERSFSRYKAMLRDNMRRMTTENIRHCLVVNCNSIIGAFSNEASTSKSIDLTYEFIRSVLFCDEATFHLSGKVNKHNLRIWGLENPRTYVELDYRLDVCRVIKRGHIQHL</sequence>
<reference evidence="1 2" key="1">
    <citation type="journal article" date="2022" name="Allergy">
        <title>Genome assembly and annotation of Periplaneta americana reveal a comprehensive cockroach allergen profile.</title>
        <authorList>
            <person name="Wang L."/>
            <person name="Xiong Q."/>
            <person name="Saelim N."/>
            <person name="Wang L."/>
            <person name="Nong W."/>
            <person name="Wan A.T."/>
            <person name="Shi M."/>
            <person name="Liu X."/>
            <person name="Cao Q."/>
            <person name="Hui J.H.L."/>
            <person name="Sookrung N."/>
            <person name="Leung T.F."/>
            <person name="Tungtrongchitr A."/>
            <person name="Tsui S.K.W."/>
        </authorList>
    </citation>
    <scope>NUCLEOTIDE SEQUENCE [LARGE SCALE GENOMIC DNA]</scope>
    <source>
        <strain evidence="1">PWHHKU_190912</strain>
    </source>
</reference>
<organism evidence="1 2">
    <name type="scientific">Periplaneta americana</name>
    <name type="common">American cockroach</name>
    <name type="synonym">Blatta americana</name>
    <dbReference type="NCBI Taxonomy" id="6978"/>
    <lineage>
        <taxon>Eukaryota</taxon>
        <taxon>Metazoa</taxon>
        <taxon>Ecdysozoa</taxon>
        <taxon>Arthropoda</taxon>
        <taxon>Hexapoda</taxon>
        <taxon>Insecta</taxon>
        <taxon>Pterygota</taxon>
        <taxon>Neoptera</taxon>
        <taxon>Polyneoptera</taxon>
        <taxon>Dictyoptera</taxon>
        <taxon>Blattodea</taxon>
        <taxon>Blattoidea</taxon>
        <taxon>Blattidae</taxon>
        <taxon>Blattinae</taxon>
        <taxon>Periplaneta</taxon>
    </lineage>
</organism>
<evidence type="ECO:0008006" key="3">
    <source>
        <dbReference type="Google" id="ProtNLM"/>
    </source>
</evidence>
<evidence type="ECO:0000313" key="1">
    <source>
        <dbReference type="EMBL" id="KAJ4451200.1"/>
    </source>
</evidence>
<protein>
    <recommendedName>
        <fullName evidence="3">HAT C-terminal dimerisation domain-containing protein</fullName>
    </recommendedName>
</protein>